<dbReference type="GO" id="GO:0031593">
    <property type="term" value="F:polyubiquitin modification-dependent protein binding"/>
    <property type="evidence" value="ECO:0007669"/>
    <property type="project" value="TreeGrafter"/>
</dbReference>
<dbReference type="Gene3D" id="3.10.20.90">
    <property type="entry name" value="Phosphatidylinositol 3-kinase Catalytic Subunit, Chain A, domain 1"/>
    <property type="match status" value="1"/>
</dbReference>
<evidence type="ECO:0000259" key="2">
    <source>
        <dbReference type="PROSITE" id="PS50030"/>
    </source>
</evidence>
<dbReference type="PANTHER" id="PTHR10677:SF25">
    <property type="entry name" value="UBIQUITIN-LIKE PROTEIN 7"/>
    <property type="match status" value="1"/>
</dbReference>
<dbReference type="SUPFAM" id="SSF46934">
    <property type="entry name" value="UBA-like"/>
    <property type="match status" value="1"/>
</dbReference>
<evidence type="ECO:0000259" key="3">
    <source>
        <dbReference type="PROSITE" id="PS50053"/>
    </source>
</evidence>
<dbReference type="CDD" id="cd14326">
    <property type="entry name" value="UBA_UBL7"/>
    <property type="match status" value="1"/>
</dbReference>
<protein>
    <submittedName>
        <fullName evidence="5">Ubiquitin-like protein 7</fullName>
    </submittedName>
</protein>
<evidence type="ECO:0000256" key="1">
    <source>
        <dbReference type="SAM" id="MobiDB-lite"/>
    </source>
</evidence>
<dbReference type="InParanoid" id="A0A6J2XDY5"/>
<dbReference type="RefSeq" id="XP_030749160.1">
    <property type="nucleotide sequence ID" value="XM_030893300.1"/>
</dbReference>
<proteinExistence type="predicted"/>
<dbReference type="AlphaFoldDB" id="A0A6J2XDY5"/>
<dbReference type="CDD" id="cd17039">
    <property type="entry name" value="Ubl_ubiquitin_like"/>
    <property type="match status" value="1"/>
</dbReference>
<dbReference type="InterPro" id="IPR015940">
    <property type="entry name" value="UBA"/>
</dbReference>
<dbReference type="GO" id="GO:0005829">
    <property type="term" value="C:cytosol"/>
    <property type="evidence" value="ECO:0007669"/>
    <property type="project" value="TreeGrafter"/>
</dbReference>
<feature type="domain" description="UBA" evidence="2">
    <location>
        <begin position="266"/>
        <end position="307"/>
    </location>
</feature>
<dbReference type="PROSITE" id="PS50030">
    <property type="entry name" value="UBA"/>
    <property type="match status" value="1"/>
</dbReference>
<evidence type="ECO:0000313" key="5">
    <source>
        <dbReference type="RefSeq" id="XP_030749160.1"/>
    </source>
</evidence>
<sequence>MALNVYLGVWNEEKCQRYKIKDIDTEANVDILKEHLKKTLGGSSIDHLEFTFCGLLLEEDKPLSNYGITSGVTIHVIEKPKPKIYIDLTKKFTEKKILTEETIQDFISSYRSFRASPSFRSTLHRLENPTELDKVIAAIPGLEDDPVAIAFISKPELFVQMEDPGTCWQIAENHPSILVAAVYIVTLFHQTTAMTSTPAFHVPTTSGHSYSLDALSDDDEDMEGDGSTSQGGITAAQLAAALAAASTTQITPEMLQQALSPVSGASRYTSQLRQMRELGMNDEGRNLRALAAAQGDVQAAIDLVFSGAFDD</sequence>
<dbReference type="Proteomes" id="UP000504635">
    <property type="component" value="Unplaced"/>
</dbReference>
<dbReference type="Pfam" id="PF00240">
    <property type="entry name" value="ubiquitin"/>
    <property type="match status" value="1"/>
</dbReference>
<accession>A0A6J2XDY5</accession>
<dbReference type="KEGG" id="soy:115877148"/>
<feature type="compositionally biased region" description="Acidic residues" evidence="1">
    <location>
        <begin position="215"/>
        <end position="224"/>
    </location>
</feature>
<feature type="domain" description="Ubiquitin-like" evidence="3">
    <location>
        <begin position="3"/>
        <end position="79"/>
    </location>
</feature>
<dbReference type="InterPro" id="IPR009060">
    <property type="entry name" value="UBA-like_sf"/>
</dbReference>
<dbReference type="InterPro" id="IPR047878">
    <property type="entry name" value="UBL7_UBA"/>
</dbReference>
<dbReference type="InterPro" id="IPR000626">
    <property type="entry name" value="Ubiquitin-like_dom"/>
</dbReference>
<dbReference type="PROSITE" id="PS50053">
    <property type="entry name" value="UBIQUITIN_2"/>
    <property type="match status" value="1"/>
</dbReference>
<reference evidence="5" key="1">
    <citation type="submission" date="2025-08" db="UniProtKB">
        <authorList>
            <consortium name="RefSeq"/>
        </authorList>
    </citation>
    <scope>IDENTIFICATION</scope>
    <source>
        <tissue evidence="5">Gonads</tissue>
    </source>
</reference>
<name>A0A6J2XDY5_SITOR</name>
<dbReference type="GeneID" id="115877148"/>
<dbReference type="Gene3D" id="1.10.8.10">
    <property type="entry name" value="DNA helicase RuvA subunit, C-terminal domain"/>
    <property type="match status" value="1"/>
</dbReference>
<dbReference type="OrthoDB" id="10016665at2759"/>
<dbReference type="SMART" id="SM00165">
    <property type="entry name" value="UBA"/>
    <property type="match status" value="1"/>
</dbReference>
<gene>
    <name evidence="5" type="primary">LOC115877148</name>
</gene>
<feature type="region of interest" description="Disordered" evidence="1">
    <location>
        <begin position="211"/>
        <end position="230"/>
    </location>
</feature>
<dbReference type="GO" id="GO:0006511">
    <property type="term" value="P:ubiquitin-dependent protein catabolic process"/>
    <property type="evidence" value="ECO:0007669"/>
    <property type="project" value="TreeGrafter"/>
</dbReference>
<dbReference type="PANTHER" id="PTHR10677">
    <property type="entry name" value="UBIQUILIN"/>
    <property type="match status" value="1"/>
</dbReference>
<evidence type="ECO:0000313" key="4">
    <source>
        <dbReference type="Proteomes" id="UP000504635"/>
    </source>
</evidence>
<dbReference type="InterPro" id="IPR029071">
    <property type="entry name" value="Ubiquitin-like_domsf"/>
</dbReference>
<organism evidence="4 5">
    <name type="scientific">Sitophilus oryzae</name>
    <name type="common">Rice weevil</name>
    <name type="synonym">Curculio oryzae</name>
    <dbReference type="NCBI Taxonomy" id="7048"/>
    <lineage>
        <taxon>Eukaryota</taxon>
        <taxon>Metazoa</taxon>
        <taxon>Ecdysozoa</taxon>
        <taxon>Arthropoda</taxon>
        <taxon>Hexapoda</taxon>
        <taxon>Insecta</taxon>
        <taxon>Pterygota</taxon>
        <taxon>Neoptera</taxon>
        <taxon>Endopterygota</taxon>
        <taxon>Coleoptera</taxon>
        <taxon>Polyphaga</taxon>
        <taxon>Cucujiformia</taxon>
        <taxon>Curculionidae</taxon>
        <taxon>Dryophthorinae</taxon>
        <taxon>Sitophilus</taxon>
    </lineage>
</organism>
<keyword evidence="4" id="KW-1185">Reference proteome</keyword>
<dbReference type="InterPro" id="IPR015496">
    <property type="entry name" value="Ubiquilin"/>
</dbReference>
<dbReference type="SUPFAM" id="SSF54236">
    <property type="entry name" value="Ubiquitin-like"/>
    <property type="match status" value="1"/>
</dbReference>